<comment type="caution">
    <text evidence="5">Lacks conserved residue(s) required for the propagation of feature annotation.</text>
</comment>
<dbReference type="InterPro" id="IPR050680">
    <property type="entry name" value="YpeA/RimI_acetyltransf"/>
</dbReference>
<proteinExistence type="inferred from homology"/>
<feature type="active site" description="Proton acceptor" evidence="5">
    <location>
        <position position="117"/>
    </location>
</feature>
<dbReference type="PROSITE" id="PS51186">
    <property type="entry name" value="GNAT"/>
    <property type="match status" value="1"/>
</dbReference>
<dbReference type="EC" id="2.3.1.266" evidence="5"/>
<evidence type="ECO:0000259" key="6">
    <source>
        <dbReference type="PROSITE" id="PS51186"/>
    </source>
</evidence>
<organism evidence="7 8">
    <name type="scientific">Pseudoalteromonas holothuriae</name>
    <dbReference type="NCBI Taxonomy" id="2963714"/>
    <lineage>
        <taxon>Bacteria</taxon>
        <taxon>Pseudomonadati</taxon>
        <taxon>Pseudomonadota</taxon>
        <taxon>Gammaproteobacteria</taxon>
        <taxon>Alteromonadales</taxon>
        <taxon>Pseudoalteromonadaceae</taxon>
        <taxon>Pseudoalteromonas</taxon>
    </lineage>
</organism>
<evidence type="ECO:0000256" key="2">
    <source>
        <dbReference type="ARBA" id="ARBA00022490"/>
    </source>
</evidence>
<dbReference type="NCBIfam" id="TIGR01575">
    <property type="entry name" value="rimI"/>
    <property type="match status" value="1"/>
</dbReference>
<protein>
    <recommendedName>
        <fullName evidence="5">[Ribosomal protein bS18]-alanine N-acetyltransferase</fullName>
        <ecNumber evidence="5">2.3.1.266</ecNumber>
    </recommendedName>
</protein>
<evidence type="ECO:0000256" key="3">
    <source>
        <dbReference type="ARBA" id="ARBA00022679"/>
    </source>
</evidence>
<dbReference type="PANTHER" id="PTHR43420:SF51">
    <property type="entry name" value="PEPTIDYL-LYSINE N-ACETYLTRANSFERASE YIAC"/>
    <property type="match status" value="1"/>
</dbReference>
<keyword evidence="2 5" id="KW-0963">Cytoplasm</keyword>
<dbReference type="Gene3D" id="3.40.630.30">
    <property type="match status" value="1"/>
</dbReference>
<dbReference type="InterPro" id="IPR006464">
    <property type="entry name" value="AcTrfase_RimI/Ard1"/>
</dbReference>
<keyword evidence="4 5" id="KW-0012">Acyltransferase</keyword>
<feature type="binding site" evidence="5">
    <location>
        <position position="122"/>
    </location>
    <ligand>
        <name>acetyl-CoA</name>
        <dbReference type="ChEBI" id="CHEBI:57288"/>
    </ligand>
</feature>
<dbReference type="EMBL" id="CAMAPD010000005">
    <property type="protein sequence ID" value="CAH9056480.1"/>
    <property type="molecule type" value="Genomic_DNA"/>
</dbReference>
<accession>A0ABN8UJK1</accession>
<sequence length="170" mass="18641">MRKSVNYGLYLVNKLVQRNILSRAPMNSLMAIETACHDFPWSEKTMHSCLSGRYFNGALYVQNELVGFYIGEVAGPDHTLMDICVAPPHQGQGHAKALLSDFIAASEQAGAENLFLEVRESNVSAIALYQWAGFTEAGVRKNYYPSANGKEDAILMALTLSFGSESTLLS</sequence>
<evidence type="ECO:0000256" key="4">
    <source>
        <dbReference type="ARBA" id="ARBA00023315"/>
    </source>
</evidence>
<gene>
    <name evidence="5" type="primary">rimI</name>
    <name evidence="7" type="ORF">PSECIP111951_01469</name>
</gene>
<evidence type="ECO:0000313" key="7">
    <source>
        <dbReference type="EMBL" id="CAH9056480.1"/>
    </source>
</evidence>
<comment type="subcellular location">
    <subcellularLocation>
        <location evidence="5">Cytoplasm</location>
    </subcellularLocation>
</comment>
<name>A0ABN8UJK1_9GAMM</name>
<feature type="domain" description="N-acetyltransferase" evidence="6">
    <location>
        <begin position="15"/>
        <end position="161"/>
    </location>
</feature>
<comment type="caution">
    <text evidence="7">The sequence shown here is derived from an EMBL/GenBank/DDBJ whole genome shotgun (WGS) entry which is preliminary data.</text>
</comment>
<evidence type="ECO:0000256" key="1">
    <source>
        <dbReference type="ARBA" id="ARBA00005395"/>
    </source>
</evidence>
<evidence type="ECO:0000256" key="5">
    <source>
        <dbReference type="HAMAP-Rule" id="MF_02210"/>
    </source>
</evidence>
<keyword evidence="3 5" id="KW-0808">Transferase</keyword>
<dbReference type="InterPro" id="IPR016181">
    <property type="entry name" value="Acyl_CoA_acyltransferase"/>
</dbReference>
<dbReference type="SUPFAM" id="SSF55729">
    <property type="entry name" value="Acyl-CoA N-acyltransferases (Nat)"/>
    <property type="match status" value="1"/>
</dbReference>
<comment type="similarity">
    <text evidence="1 5">Belongs to the acetyltransferase family. RimI subfamily.</text>
</comment>
<comment type="catalytic activity">
    <reaction evidence="5">
        <text>N-terminal L-alanyl-[ribosomal protein bS18] + acetyl-CoA = N-terminal N(alpha)-acetyl-L-alanyl-[ribosomal protein bS18] + CoA + H(+)</text>
        <dbReference type="Rhea" id="RHEA:43756"/>
        <dbReference type="Rhea" id="RHEA-COMP:10676"/>
        <dbReference type="Rhea" id="RHEA-COMP:10677"/>
        <dbReference type="ChEBI" id="CHEBI:15378"/>
        <dbReference type="ChEBI" id="CHEBI:57287"/>
        <dbReference type="ChEBI" id="CHEBI:57288"/>
        <dbReference type="ChEBI" id="CHEBI:64718"/>
        <dbReference type="ChEBI" id="CHEBI:83683"/>
        <dbReference type="EC" id="2.3.1.266"/>
    </reaction>
</comment>
<feature type="active site" description="Proton donor" evidence="5">
    <location>
        <position position="129"/>
    </location>
</feature>
<dbReference type="CDD" id="cd04301">
    <property type="entry name" value="NAT_SF"/>
    <property type="match status" value="1"/>
</dbReference>
<dbReference type="HAMAP" id="MF_02210">
    <property type="entry name" value="RimI"/>
    <property type="match status" value="1"/>
</dbReference>
<comment type="function">
    <text evidence="5">Acetylates the N-terminal alanine of ribosomal protein bS18.</text>
</comment>
<evidence type="ECO:0000313" key="8">
    <source>
        <dbReference type="Proteomes" id="UP001152485"/>
    </source>
</evidence>
<dbReference type="Proteomes" id="UP001152485">
    <property type="component" value="Unassembled WGS sequence"/>
</dbReference>
<dbReference type="InterPro" id="IPR043690">
    <property type="entry name" value="RimI"/>
</dbReference>
<dbReference type="InterPro" id="IPR000182">
    <property type="entry name" value="GNAT_dom"/>
</dbReference>
<dbReference type="Pfam" id="PF00583">
    <property type="entry name" value="Acetyltransf_1"/>
    <property type="match status" value="1"/>
</dbReference>
<reference evidence="7 8" key="1">
    <citation type="submission" date="2022-07" db="EMBL/GenBank/DDBJ databases">
        <authorList>
            <person name="Criscuolo A."/>
        </authorList>
    </citation>
    <scope>NUCLEOTIDE SEQUENCE [LARGE SCALE GENOMIC DNA]</scope>
    <source>
        <strain evidence="8">CIP 111951</strain>
    </source>
</reference>
<dbReference type="PANTHER" id="PTHR43420">
    <property type="entry name" value="ACETYLTRANSFERASE"/>
    <property type="match status" value="1"/>
</dbReference>